<feature type="compositionally biased region" description="Acidic residues" evidence="1">
    <location>
        <begin position="448"/>
        <end position="463"/>
    </location>
</feature>
<keyword evidence="2" id="KW-1133">Transmembrane helix</keyword>
<keyword evidence="2" id="KW-0472">Membrane</keyword>
<feature type="region of interest" description="Disordered" evidence="1">
    <location>
        <begin position="445"/>
        <end position="476"/>
    </location>
</feature>
<protein>
    <submittedName>
        <fullName evidence="3">Uncharacterized protein</fullName>
    </submittedName>
</protein>
<feature type="region of interest" description="Disordered" evidence="1">
    <location>
        <begin position="228"/>
        <end position="271"/>
    </location>
</feature>
<feature type="region of interest" description="Disordered" evidence="1">
    <location>
        <begin position="920"/>
        <end position="940"/>
    </location>
</feature>
<evidence type="ECO:0000256" key="1">
    <source>
        <dbReference type="SAM" id="MobiDB-lite"/>
    </source>
</evidence>
<dbReference type="AlphaFoldDB" id="A0A8H3BB48"/>
<feature type="transmembrane region" description="Helical" evidence="2">
    <location>
        <begin position="39"/>
        <end position="63"/>
    </location>
</feature>
<comment type="caution">
    <text evidence="3">The sequence shown here is derived from an EMBL/GenBank/DDBJ whole genome shotgun (WGS) entry which is preliminary data.</text>
</comment>
<name>A0A8H3BB48_9AGAM</name>
<organism evidence="3 4">
    <name type="scientific">Rhizoctonia solani</name>
    <dbReference type="NCBI Taxonomy" id="456999"/>
    <lineage>
        <taxon>Eukaryota</taxon>
        <taxon>Fungi</taxon>
        <taxon>Dikarya</taxon>
        <taxon>Basidiomycota</taxon>
        <taxon>Agaricomycotina</taxon>
        <taxon>Agaricomycetes</taxon>
        <taxon>Cantharellales</taxon>
        <taxon>Ceratobasidiaceae</taxon>
        <taxon>Rhizoctonia</taxon>
    </lineage>
</organism>
<keyword evidence="2" id="KW-0812">Transmembrane</keyword>
<accession>A0A8H3BB48</accession>
<dbReference type="Proteomes" id="UP000663846">
    <property type="component" value="Unassembled WGS sequence"/>
</dbReference>
<evidence type="ECO:0000313" key="3">
    <source>
        <dbReference type="EMBL" id="CAE6452319.1"/>
    </source>
</evidence>
<feature type="compositionally biased region" description="Low complexity" evidence="1">
    <location>
        <begin position="244"/>
        <end position="261"/>
    </location>
</feature>
<proteinExistence type="predicted"/>
<sequence length="1023" mass="109369">MELLSSGWWDIKLEERGFRIPLCTLLILDSHRSLYYFDMLYNVTLAFLWLMAYVAPVGNYTLYIPPLSDPSHMVWDSRAEFSRHMVSAPVTLVSSRAVLVSAPAPAPVARYAPLAVPFYPIYRFMDELIGHLASLVGCPRPTKKMGHPKPNPTKVLVAASPAPPAPPAPASRTVKHTTTYHHLTSNIETLSLWSSYQLIVGCTAITLVVIAFALARFIYRAWTSIPDDSNSPAGNPPIGSESLPTEPDSISDTDSTSSASPACDNLPASSTWSGLVPEDIALPPVTEEESMTLSIALEVPTLTPALAPVHSSTPVHDASGSFVDIDINSQVTGPTETRDASTGDTTEELIVSSRSLGSSFGLYAQDSPTASSPNLAHGSSPVAHVHTPRTKQWLEGLIRHLQAMERQGNFYGRVYDDWEGGPNWEAPDEGSQGEPAAAIDSINSQEHDENEAGLDATTDEAEDIQSANTDAPALSNGESVNVLSTWSSMDSIDAQMEVLLGEQEAMVFDQQLGARYEPAEVSRLVPTNMWARAGALSQSDSSSSVSDSVNGFLILDNDDSIEVDMADILDEQQGMVFDQGLGITYDPTHVPDLVLVTQHPLDEAQTMLESSSGMSVNGLLTLDTWDSIEGPMAAMLEEQEGVIYGMEVGDTYEPTQVSRLIPQAGLERRNRTPTLSASPSGTSDNAYLVLDTWDSVEGQMAALLDEHAGDRYLGENDPAEVPGLAGANLHSMTDINADLGLPVGALDSGLSKLESQDSIEAEMGAIMRQQEENTTHQGLGTGYESVEVEVPGLVPANVQAATGMNHVLNVGSTRPHLLPSDSNVQGPSTDAPENGSSALGSSNSIEAHMKAILDEQEVDFDPDSEEVHHSTDLPRQVPAKIIAQAEAGSSSSGSVSDLLHPCSNDSIDVEMDVLDEQETMPDRSLSARCDPAGGSKLAPGRLKKKSVIDIDWQIQAIHSPLSITGTSSGSNVQSLSNSTPVMLGLPTGEALRVVKRDRDPSCLTDSSSSDVRLPASPIHEEDC</sequence>
<evidence type="ECO:0000313" key="4">
    <source>
        <dbReference type="Proteomes" id="UP000663846"/>
    </source>
</evidence>
<feature type="transmembrane region" description="Helical" evidence="2">
    <location>
        <begin position="198"/>
        <end position="219"/>
    </location>
</feature>
<dbReference type="EMBL" id="CAJMWS010000574">
    <property type="protein sequence ID" value="CAE6452319.1"/>
    <property type="molecule type" value="Genomic_DNA"/>
</dbReference>
<feature type="region of interest" description="Disordered" evidence="1">
    <location>
        <begin position="996"/>
        <end position="1023"/>
    </location>
</feature>
<reference evidence="3" key="1">
    <citation type="submission" date="2021-01" db="EMBL/GenBank/DDBJ databases">
        <authorList>
            <person name="Kaushik A."/>
        </authorList>
    </citation>
    <scope>NUCLEOTIDE SEQUENCE</scope>
    <source>
        <strain evidence="3">AG1-1C</strain>
    </source>
</reference>
<evidence type="ECO:0000256" key="2">
    <source>
        <dbReference type="SAM" id="Phobius"/>
    </source>
</evidence>
<gene>
    <name evidence="3" type="ORF">RDB_LOCUS147437</name>
</gene>
<feature type="region of interest" description="Disordered" evidence="1">
    <location>
        <begin position="811"/>
        <end position="841"/>
    </location>
</feature>